<protein>
    <submittedName>
        <fullName evidence="1">Uncharacterized protein</fullName>
    </submittedName>
</protein>
<evidence type="ECO:0000313" key="1">
    <source>
        <dbReference type="EMBL" id="JAH10232.1"/>
    </source>
</evidence>
<proteinExistence type="predicted"/>
<organism evidence="1">
    <name type="scientific">Anguilla anguilla</name>
    <name type="common">European freshwater eel</name>
    <name type="synonym">Muraena anguilla</name>
    <dbReference type="NCBI Taxonomy" id="7936"/>
    <lineage>
        <taxon>Eukaryota</taxon>
        <taxon>Metazoa</taxon>
        <taxon>Chordata</taxon>
        <taxon>Craniata</taxon>
        <taxon>Vertebrata</taxon>
        <taxon>Euteleostomi</taxon>
        <taxon>Actinopterygii</taxon>
        <taxon>Neopterygii</taxon>
        <taxon>Teleostei</taxon>
        <taxon>Anguilliformes</taxon>
        <taxon>Anguillidae</taxon>
        <taxon>Anguilla</taxon>
    </lineage>
</organism>
<sequence>MLPRVLQVFPCLGKSNNYNYNN</sequence>
<name>A0A0E9Q168_ANGAN</name>
<dbReference type="EMBL" id="GBXM01098345">
    <property type="protein sequence ID" value="JAH10232.1"/>
    <property type="molecule type" value="Transcribed_RNA"/>
</dbReference>
<accession>A0A0E9Q168</accession>
<reference evidence="1" key="1">
    <citation type="submission" date="2014-11" db="EMBL/GenBank/DDBJ databases">
        <authorList>
            <person name="Amaro Gonzalez C."/>
        </authorList>
    </citation>
    <scope>NUCLEOTIDE SEQUENCE</scope>
</reference>
<dbReference type="AlphaFoldDB" id="A0A0E9Q168"/>
<reference evidence="1" key="2">
    <citation type="journal article" date="2015" name="Fish Shellfish Immunol.">
        <title>Early steps in the European eel (Anguilla anguilla)-Vibrio vulnificus interaction in the gills: Role of the RtxA13 toxin.</title>
        <authorList>
            <person name="Callol A."/>
            <person name="Pajuelo D."/>
            <person name="Ebbesson L."/>
            <person name="Teles M."/>
            <person name="MacKenzie S."/>
            <person name="Amaro C."/>
        </authorList>
    </citation>
    <scope>NUCLEOTIDE SEQUENCE</scope>
</reference>